<protein>
    <submittedName>
        <fullName evidence="2">Endonuclease/exonuclease/phosphatase family protein</fullName>
    </submittedName>
</protein>
<dbReference type="AlphaFoldDB" id="A0A6C0P801"/>
<dbReference type="InterPro" id="IPR036691">
    <property type="entry name" value="Endo/exonu/phosph_ase_sf"/>
</dbReference>
<dbReference type="EMBL" id="CP048286">
    <property type="protein sequence ID" value="QHW34684.1"/>
    <property type="molecule type" value="Genomic_DNA"/>
</dbReference>
<keyword evidence="3" id="KW-1185">Reference proteome</keyword>
<dbReference type="PANTHER" id="PTHR12121">
    <property type="entry name" value="CARBON CATABOLITE REPRESSOR PROTEIN 4"/>
    <property type="match status" value="1"/>
</dbReference>
<gene>
    <name evidence="2" type="ORF">GZH47_30405</name>
</gene>
<dbReference type="Pfam" id="PF03372">
    <property type="entry name" value="Exo_endo_phos"/>
    <property type="match status" value="1"/>
</dbReference>
<dbReference type="PANTHER" id="PTHR12121:SF36">
    <property type="entry name" value="ENDONUCLEASE_EXONUCLEASE_PHOSPHATASE DOMAIN-CONTAINING PROTEIN"/>
    <property type="match status" value="1"/>
</dbReference>
<dbReference type="GO" id="GO:0000175">
    <property type="term" value="F:3'-5'-RNA exonuclease activity"/>
    <property type="evidence" value="ECO:0007669"/>
    <property type="project" value="TreeGrafter"/>
</dbReference>
<keyword evidence="2" id="KW-0540">Nuclease</keyword>
<reference evidence="2 3" key="1">
    <citation type="submission" date="2020-02" db="EMBL/GenBank/DDBJ databases">
        <title>Paenibacillus sp. nov., isolated from rhizosphere soil of tomato.</title>
        <authorList>
            <person name="Weon H.-Y."/>
            <person name="Lee S.A."/>
        </authorList>
    </citation>
    <scope>NUCLEOTIDE SEQUENCE [LARGE SCALE GENOMIC DNA]</scope>
    <source>
        <strain evidence="2 3">14171R-81</strain>
    </source>
</reference>
<name>A0A6C0P801_9BACL</name>
<keyword evidence="2" id="KW-0269">Exonuclease</keyword>
<dbReference type="KEGG" id="prz:GZH47_30405"/>
<dbReference type="InterPro" id="IPR050410">
    <property type="entry name" value="CCR4/nocturin_mRNA_transcr"/>
</dbReference>
<dbReference type="Proteomes" id="UP000479114">
    <property type="component" value="Chromosome"/>
</dbReference>
<keyword evidence="2" id="KW-0255">Endonuclease</keyword>
<keyword evidence="2" id="KW-0378">Hydrolase</keyword>
<organism evidence="2 3">
    <name type="scientific">Paenibacillus rhizovicinus</name>
    <dbReference type="NCBI Taxonomy" id="2704463"/>
    <lineage>
        <taxon>Bacteria</taxon>
        <taxon>Bacillati</taxon>
        <taxon>Bacillota</taxon>
        <taxon>Bacilli</taxon>
        <taxon>Bacillales</taxon>
        <taxon>Paenibacillaceae</taxon>
        <taxon>Paenibacillus</taxon>
    </lineage>
</organism>
<evidence type="ECO:0000313" key="2">
    <source>
        <dbReference type="EMBL" id="QHW34684.1"/>
    </source>
</evidence>
<evidence type="ECO:0000313" key="3">
    <source>
        <dbReference type="Proteomes" id="UP000479114"/>
    </source>
</evidence>
<dbReference type="InterPro" id="IPR005135">
    <property type="entry name" value="Endo/exonuclease/phosphatase"/>
</dbReference>
<dbReference type="SUPFAM" id="SSF56219">
    <property type="entry name" value="DNase I-like"/>
    <property type="match status" value="1"/>
</dbReference>
<dbReference type="CDD" id="cd09083">
    <property type="entry name" value="EEP-1"/>
    <property type="match status" value="1"/>
</dbReference>
<dbReference type="GO" id="GO:0004519">
    <property type="term" value="F:endonuclease activity"/>
    <property type="evidence" value="ECO:0007669"/>
    <property type="project" value="UniProtKB-KW"/>
</dbReference>
<accession>A0A6C0P801</accession>
<proteinExistence type="predicted"/>
<dbReference type="RefSeq" id="WP_162644836.1">
    <property type="nucleotide sequence ID" value="NZ_CP048286.1"/>
</dbReference>
<feature type="domain" description="Endonuclease/exonuclease/phosphatase" evidence="1">
    <location>
        <begin position="6"/>
        <end position="245"/>
    </location>
</feature>
<sequence length="255" mass="28349">MDLNIMTFNLRIHVLGDGDNAWPNRVTGAADAIRQSNADIVCTQEGSIAMLQDLQRLLPDYRWLGVSRGGAADDEYCAIFYKQASLEPIESGHFSLSENPEQLGLKSWDAGCPRMCTWAKFVGKDDAAWFVYNTHLDHLSEQARDNGIQLILARMKDHAQRSPLPFVLTGDFNCEPSSNVIALVEQAGFQSAYSVIEEPHGRTYHAYEGGESGYPIDYIFVSPNARIASAFIDRNIYNGRYPSDHYPVLAVVSPA</sequence>
<evidence type="ECO:0000259" key="1">
    <source>
        <dbReference type="Pfam" id="PF03372"/>
    </source>
</evidence>
<dbReference type="Gene3D" id="3.60.10.10">
    <property type="entry name" value="Endonuclease/exonuclease/phosphatase"/>
    <property type="match status" value="1"/>
</dbReference>